<evidence type="ECO:0000256" key="1">
    <source>
        <dbReference type="ARBA" id="ARBA00022603"/>
    </source>
</evidence>
<gene>
    <name evidence="5 8" type="primary">prmC</name>
    <name evidence="8" type="ORF">IRI77_34550</name>
</gene>
<dbReference type="CDD" id="cd02440">
    <property type="entry name" value="AdoMet_MTases"/>
    <property type="match status" value="1"/>
</dbReference>
<dbReference type="SUPFAM" id="SSF53335">
    <property type="entry name" value="S-adenosyl-L-methionine-dependent methyltransferases"/>
    <property type="match status" value="1"/>
</dbReference>
<feature type="binding site" evidence="5">
    <location>
        <begin position="118"/>
        <end position="122"/>
    </location>
    <ligand>
        <name>S-adenosyl-L-methionine</name>
        <dbReference type="ChEBI" id="CHEBI:59789"/>
    </ligand>
</feature>
<protein>
    <recommendedName>
        <fullName evidence="5">Release factor glutamine methyltransferase</fullName>
        <shortName evidence="5">RF MTase</shortName>
        <ecNumber evidence="5">2.1.1.297</ecNumber>
    </recommendedName>
    <alternativeName>
        <fullName evidence="5">N5-glutamine methyltransferase PrmC</fullName>
    </alternativeName>
    <alternativeName>
        <fullName evidence="5">Protein-(glutamine-N5) MTase PrmC</fullName>
    </alternativeName>
    <alternativeName>
        <fullName evidence="5">Protein-glutamine N-methyltransferase PrmC</fullName>
    </alternativeName>
</protein>
<feature type="binding site" evidence="5">
    <location>
        <position position="181"/>
    </location>
    <ligand>
        <name>S-adenosyl-L-methionine</name>
        <dbReference type="ChEBI" id="CHEBI:59789"/>
    </ligand>
</feature>
<dbReference type="InterPro" id="IPR004556">
    <property type="entry name" value="HemK-like"/>
</dbReference>
<reference evidence="8 9" key="1">
    <citation type="submission" date="2020-10" db="EMBL/GenBank/DDBJ databases">
        <title>Complete genome sequence of Paludibaculum fermentans P105T, a facultatively anaerobic acidobacterium capable of dissimilatory Fe(III) reduction.</title>
        <authorList>
            <person name="Dedysh S.N."/>
            <person name="Beletsky A.V."/>
            <person name="Kulichevskaya I.S."/>
            <person name="Mardanov A.V."/>
            <person name="Ravin N.V."/>
        </authorList>
    </citation>
    <scope>NUCLEOTIDE SEQUENCE [LARGE SCALE GENOMIC DNA]</scope>
    <source>
        <strain evidence="8 9">P105</strain>
    </source>
</reference>
<evidence type="ECO:0000256" key="2">
    <source>
        <dbReference type="ARBA" id="ARBA00022679"/>
    </source>
</evidence>
<comment type="similarity">
    <text evidence="5">Belongs to the protein N5-glutamine methyltransferase family. PrmC subfamily.</text>
</comment>
<feature type="domain" description="Methyltransferase small" evidence="6">
    <location>
        <begin position="105"/>
        <end position="185"/>
    </location>
</feature>
<dbReference type="Gene3D" id="1.10.8.10">
    <property type="entry name" value="DNA helicase RuvA subunit, C-terminal domain"/>
    <property type="match status" value="1"/>
</dbReference>
<dbReference type="InterPro" id="IPR002052">
    <property type="entry name" value="DNA_methylase_N6_adenine_CS"/>
</dbReference>
<dbReference type="InterPro" id="IPR040758">
    <property type="entry name" value="PrmC_N"/>
</dbReference>
<accession>A0A7S7SL83</accession>
<dbReference type="KEGG" id="pfer:IRI77_34550"/>
<dbReference type="HAMAP" id="MF_02126">
    <property type="entry name" value="RF_methyltr_PrmC"/>
    <property type="match status" value="1"/>
</dbReference>
<dbReference type="Pfam" id="PF17827">
    <property type="entry name" value="PrmC_N"/>
    <property type="match status" value="1"/>
</dbReference>
<feature type="domain" description="Release factor glutamine methyltransferase N-terminal" evidence="7">
    <location>
        <begin position="6"/>
        <end position="74"/>
    </location>
</feature>
<dbReference type="EMBL" id="CP063849">
    <property type="protein sequence ID" value="QOY87805.1"/>
    <property type="molecule type" value="Genomic_DNA"/>
</dbReference>
<evidence type="ECO:0000313" key="8">
    <source>
        <dbReference type="EMBL" id="QOY87805.1"/>
    </source>
</evidence>
<comment type="catalytic activity">
    <reaction evidence="4 5">
        <text>L-glutaminyl-[peptide chain release factor] + S-adenosyl-L-methionine = N(5)-methyl-L-glutaminyl-[peptide chain release factor] + S-adenosyl-L-homocysteine + H(+)</text>
        <dbReference type="Rhea" id="RHEA:42896"/>
        <dbReference type="Rhea" id="RHEA-COMP:10271"/>
        <dbReference type="Rhea" id="RHEA-COMP:10272"/>
        <dbReference type="ChEBI" id="CHEBI:15378"/>
        <dbReference type="ChEBI" id="CHEBI:30011"/>
        <dbReference type="ChEBI" id="CHEBI:57856"/>
        <dbReference type="ChEBI" id="CHEBI:59789"/>
        <dbReference type="ChEBI" id="CHEBI:61891"/>
        <dbReference type="EC" id="2.1.1.297"/>
    </reaction>
</comment>
<dbReference type="AlphaFoldDB" id="A0A7S7SL83"/>
<evidence type="ECO:0000256" key="3">
    <source>
        <dbReference type="ARBA" id="ARBA00022691"/>
    </source>
</evidence>
<keyword evidence="1 5" id="KW-0489">Methyltransferase</keyword>
<dbReference type="PANTHER" id="PTHR18895">
    <property type="entry name" value="HEMK METHYLTRANSFERASE"/>
    <property type="match status" value="1"/>
</dbReference>
<proteinExistence type="inferred from homology"/>
<dbReference type="GO" id="GO:0003676">
    <property type="term" value="F:nucleic acid binding"/>
    <property type="evidence" value="ECO:0007669"/>
    <property type="project" value="InterPro"/>
</dbReference>
<organism evidence="8 9">
    <name type="scientific">Paludibaculum fermentans</name>
    <dbReference type="NCBI Taxonomy" id="1473598"/>
    <lineage>
        <taxon>Bacteria</taxon>
        <taxon>Pseudomonadati</taxon>
        <taxon>Acidobacteriota</taxon>
        <taxon>Terriglobia</taxon>
        <taxon>Bryobacterales</taxon>
        <taxon>Bryobacteraceae</taxon>
        <taxon>Paludibaculum</taxon>
    </lineage>
</organism>
<dbReference type="Pfam" id="PF05175">
    <property type="entry name" value="MTS"/>
    <property type="match status" value="1"/>
</dbReference>
<name>A0A7S7SL83_PALFE</name>
<keyword evidence="9" id="KW-1185">Reference proteome</keyword>
<comment type="caution">
    <text evidence="5">Lacks conserved residue(s) required for the propagation of feature annotation.</text>
</comment>
<comment type="function">
    <text evidence="5">Methylates the class 1 translation termination release factors RF1/PrfA and RF2/PrfB on the glutamine residue of the universally conserved GGQ motif.</text>
</comment>
<dbReference type="EC" id="2.1.1.297" evidence="5"/>
<dbReference type="InterPro" id="IPR019874">
    <property type="entry name" value="RF_methyltr_PrmC"/>
</dbReference>
<evidence type="ECO:0000259" key="7">
    <source>
        <dbReference type="Pfam" id="PF17827"/>
    </source>
</evidence>
<dbReference type="InterPro" id="IPR007848">
    <property type="entry name" value="Small_mtfrase_dom"/>
</dbReference>
<dbReference type="Proteomes" id="UP000593892">
    <property type="component" value="Chromosome"/>
</dbReference>
<evidence type="ECO:0000256" key="5">
    <source>
        <dbReference type="HAMAP-Rule" id="MF_02126"/>
    </source>
</evidence>
<evidence type="ECO:0000313" key="9">
    <source>
        <dbReference type="Proteomes" id="UP000593892"/>
    </source>
</evidence>
<dbReference type="InterPro" id="IPR029063">
    <property type="entry name" value="SAM-dependent_MTases_sf"/>
</dbReference>
<dbReference type="PANTHER" id="PTHR18895:SF74">
    <property type="entry name" value="MTRF1L RELEASE FACTOR GLUTAMINE METHYLTRANSFERASE"/>
    <property type="match status" value="1"/>
</dbReference>
<evidence type="ECO:0000256" key="4">
    <source>
        <dbReference type="ARBA" id="ARBA00048391"/>
    </source>
</evidence>
<dbReference type="NCBIfam" id="TIGR03534">
    <property type="entry name" value="RF_mod_PrmC"/>
    <property type="match status" value="1"/>
</dbReference>
<dbReference type="InterPro" id="IPR050320">
    <property type="entry name" value="N5-glutamine_MTase"/>
</dbReference>
<keyword evidence="2 5" id="KW-0808">Transferase</keyword>
<dbReference type="RefSeq" id="WP_194449472.1">
    <property type="nucleotide sequence ID" value="NZ_CP063849.1"/>
</dbReference>
<dbReference type="GO" id="GO:0032259">
    <property type="term" value="P:methylation"/>
    <property type="evidence" value="ECO:0007669"/>
    <property type="project" value="UniProtKB-KW"/>
</dbReference>
<keyword evidence="3 5" id="KW-0949">S-adenosyl-L-methionine</keyword>
<feature type="binding site" evidence="5">
    <location>
        <position position="140"/>
    </location>
    <ligand>
        <name>S-adenosyl-L-methionine</name>
        <dbReference type="ChEBI" id="CHEBI:59789"/>
    </ligand>
</feature>
<dbReference type="GO" id="GO:0102559">
    <property type="term" value="F:peptide chain release factor N(5)-glutamine methyltransferase activity"/>
    <property type="evidence" value="ECO:0007669"/>
    <property type="project" value="UniProtKB-EC"/>
</dbReference>
<dbReference type="Gene3D" id="3.40.50.150">
    <property type="entry name" value="Vaccinia Virus protein VP39"/>
    <property type="match status" value="1"/>
</dbReference>
<dbReference type="NCBIfam" id="TIGR00536">
    <property type="entry name" value="hemK_fam"/>
    <property type="match status" value="1"/>
</dbReference>
<sequence>MTAKTAVQQGSDLLAGAGISEPRLTAEVLLLHALHKERIYLFSHPEHELSTVEWIHYGRYLHERMQGKPTQYITRLQEFYGRPFRVSPAVLVPRPETEHTVEQALQVAPRAKTLLDIGTGSGALVVTLALELKARAVATDLSFDALQVARGNAAELAARVDFVQCDLAAGIQTRFDLIVSNPPYIPDAEIPGLQTEVRDFEPHLALAGGALGTEIYHRIVPQAERLLKPGGWLIFEIGYQGEAGVREAFAKGPWQDITLIHDLAGLPRVLRGRYTP</sequence>
<dbReference type="PROSITE" id="PS00092">
    <property type="entry name" value="N6_MTASE"/>
    <property type="match status" value="1"/>
</dbReference>
<evidence type="ECO:0000259" key="6">
    <source>
        <dbReference type="Pfam" id="PF05175"/>
    </source>
</evidence>
<feature type="binding site" evidence="5">
    <location>
        <begin position="181"/>
        <end position="184"/>
    </location>
    <ligand>
        <name>substrate</name>
    </ligand>
</feature>